<dbReference type="GO" id="GO:0000400">
    <property type="term" value="F:four-way junction DNA binding"/>
    <property type="evidence" value="ECO:0007669"/>
    <property type="project" value="TreeGrafter"/>
</dbReference>
<dbReference type="GO" id="GO:0005657">
    <property type="term" value="C:replication fork"/>
    <property type="evidence" value="ECO:0007669"/>
    <property type="project" value="InterPro"/>
</dbReference>
<dbReference type="GO" id="GO:0042148">
    <property type="term" value="P:DNA strand invasion"/>
    <property type="evidence" value="ECO:0007669"/>
    <property type="project" value="TreeGrafter"/>
</dbReference>
<dbReference type="SUPFAM" id="SSF52540">
    <property type="entry name" value="P-loop containing nucleoside triphosphate hydrolases"/>
    <property type="match status" value="1"/>
</dbReference>
<accession>A0A238FAF4</accession>
<gene>
    <name evidence="1" type="ORF">BQ2448_3594</name>
</gene>
<dbReference type="Gene3D" id="3.40.50.300">
    <property type="entry name" value="P-loop containing nucleotide triphosphate hydrolases"/>
    <property type="match status" value="1"/>
</dbReference>
<name>A0A238FAF4_9BASI</name>
<evidence type="ECO:0000313" key="2">
    <source>
        <dbReference type="Proteomes" id="UP000198372"/>
    </source>
</evidence>
<dbReference type="InterPro" id="IPR030547">
    <property type="entry name" value="XRCC2"/>
</dbReference>
<organism evidence="1 2">
    <name type="scientific">Microbotryum intermedium</name>
    <dbReference type="NCBI Taxonomy" id="269621"/>
    <lineage>
        <taxon>Eukaryota</taxon>
        <taxon>Fungi</taxon>
        <taxon>Dikarya</taxon>
        <taxon>Basidiomycota</taxon>
        <taxon>Pucciniomycotina</taxon>
        <taxon>Microbotryomycetes</taxon>
        <taxon>Microbotryales</taxon>
        <taxon>Microbotryaceae</taxon>
        <taxon>Microbotryum</taxon>
    </lineage>
</organism>
<reference evidence="2" key="1">
    <citation type="submission" date="2016-09" db="EMBL/GenBank/DDBJ databases">
        <authorList>
            <person name="Jeantristanb JTB J.-T."/>
            <person name="Ricardo R."/>
        </authorList>
    </citation>
    <scope>NUCLEOTIDE SEQUENCE [LARGE SCALE GENOMIC DNA]</scope>
</reference>
<dbReference type="PANTHER" id="PTHR46644">
    <property type="entry name" value="DNA REPAIR PROTEIN XRCC2"/>
    <property type="match status" value="1"/>
</dbReference>
<proteinExistence type="predicted"/>
<dbReference type="GO" id="GO:0033063">
    <property type="term" value="C:Rad51B-Rad51C-Rad51D-XRCC2 complex"/>
    <property type="evidence" value="ECO:0007669"/>
    <property type="project" value="InterPro"/>
</dbReference>
<keyword evidence="2" id="KW-1185">Reference proteome</keyword>
<dbReference type="PANTHER" id="PTHR46644:SF2">
    <property type="entry name" value="DNA REPAIR PROTEIN XRCC2"/>
    <property type="match status" value="1"/>
</dbReference>
<dbReference type="STRING" id="269621.A0A238FAF4"/>
<dbReference type="EMBL" id="FMSP01000006">
    <property type="protein sequence ID" value="SCV70832.1"/>
    <property type="molecule type" value="Genomic_DNA"/>
</dbReference>
<dbReference type="OrthoDB" id="420422at2759"/>
<evidence type="ECO:0000313" key="1">
    <source>
        <dbReference type="EMBL" id="SCV70832.1"/>
    </source>
</evidence>
<dbReference type="AlphaFoldDB" id="A0A238FAF4"/>
<protein>
    <submittedName>
        <fullName evidence="1">BQ2448_3594 protein</fullName>
    </submittedName>
</protein>
<sequence length="386" mass="43019">MDPLTLSSGIRSTSALPLFSSVLSQVDHSIATTCVQGVDDLLHLQGGVRRGDVIEIQGLACTGKTTLLLHLTMISILHRSIYHSSSGKQIPIGGKQHQVCFIDCSAQNRFPFPRLVHLLTVHFKACLIAVETNPENGLIDQLIKEACSRLIVFRPKGLIELTATIKKVSNLFTCVDETDPPQDDNDSDKGMSTPFHLIDRALLGHLMIDGMSEFGWSHQLELEGKNLHPLPAPTIMSHLISSIAELRTSLAPVIYITQWVFNPSLVPAYSKDRLPLYKSHLEPPWPRLTTIPIPSNLKEALLGPDPLDPLSQPHHPERPSFPIHHHLTLHPPRKRKIKKGVPFQEVWERRKEGRGEGMDGFVCVLRSGGKEVGSWEWSVEEDRVVC</sequence>
<dbReference type="GO" id="GO:0000724">
    <property type="term" value="P:double-strand break repair via homologous recombination"/>
    <property type="evidence" value="ECO:0007669"/>
    <property type="project" value="InterPro"/>
</dbReference>
<dbReference type="Proteomes" id="UP000198372">
    <property type="component" value="Unassembled WGS sequence"/>
</dbReference>
<dbReference type="InterPro" id="IPR027417">
    <property type="entry name" value="P-loop_NTPase"/>
</dbReference>